<dbReference type="PANTHER" id="PTHR30061:SF50">
    <property type="entry name" value="MALTOSE_MALTODEXTRIN-BINDING PERIPLASMIC PROTEIN"/>
    <property type="match status" value="1"/>
</dbReference>
<comment type="similarity">
    <text evidence="1">Belongs to the bacterial solute-binding protein 1 family.</text>
</comment>
<dbReference type="Gene3D" id="3.40.190.10">
    <property type="entry name" value="Periplasmic binding protein-like II"/>
    <property type="match status" value="1"/>
</dbReference>
<proteinExistence type="inferred from homology"/>
<dbReference type="CDD" id="cd13585">
    <property type="entry name" value="PBP2_TMBP_like"/>
    <property type="match status" value="1"/>
</dbReference>
<dbReference type="GO" id="GO:1901982">
    <property type="term" value="F:maltose binding"/>
    <property type="evidence" value="ECO:0007669"/>
    <property type="project" value="TreeGrafter"/>
</dbReference>
<organism evidence="4 5">
    <name type="scientific">Jiangella alba</name>
    <dbReference type="NCBI Taxonomy" id="561176"/>
    <lineage>
        <taxon>Bacteria</taxon>
        <taxon>Bacillati</taxon>
        <taxon>Actinomycetota</taxon>
        <taxon>Actinomycetes</taxon>
        <taxon>Jiangellales</taxon>
        <taxon>Jiangellaceae</taxon>
        <taxon>Jiangella</taxon>
    </lineage>
</organism>
<dbReference type="OrthoDB" id="1650177at2"/>
<evidence type="ECO:0000256" key="3">
    <source>
        <dbReference type="ARBA" id="ARBA00022729"/>
    </source>
</evidence>
<evidence type="ECO:0000313" key="5">
    <source>
        <dbReference type="Proteomes" id="UP000181980"/>
    </source>
</evidence>
<evidence type="ECO:0000256" key="1">
    <source>
        <dbReference type="ARBA" id="ARBA00008520"/>
    </source>
</evidence>
<dbReference type="Proteomes" id="UP000181980">
    <property type="component" value="Unassembled WGS sequence"/>
</dbReference>
<dbReference type="EMBL" id="FNUC01000003">
    <property type="protein sequence ID" value="SEE50317.1"/>
    <property type="molecule type" value="Genomic_DNA"/>
</dbReference>
<dbReference type="Pfam" id="PF13416">
    <property type="entry name" value="SBP_bac_8"/>
    <property type="match status" value="1"/>
</dbReference>
<accession>A0A1H5JDK9</accession>
<protein>
    <submittedName>
        <fullName evidence="4">Carbohydrate ABC transporter substrate-binding protein, CUT1 family</fullName>
    </submittedName>
</protein>
<keyword evidence="3" id="KW-0732">Signal</keyword>
<dbReference type="RefSeq" id="WP_141711539.1">
    <property type="nucleotide sequence ID" value="NZ_FNUC01000003.1"/>
</dbReference>
<evidence type="ECO:0000256" key="2">
    <source>
        <dbReference type="ARBA" id="ARBA00022448"/>
    </source>
</evidence>
<dbReference type="InterPro" id="IPR006059">
    <property type="entry name" value="SBP"/>
</dbReference>
<dbReference type="GO" id="GO:0015768">
    <property type="term" value="P:maltose transport"/>
    <property type="evidence" value="ECO:0007669"/>
    <property type="project" value="TreeGrafter"/>
</dbReference>
<evidence type="ECO:0000313" key="4">
    <source>
        <dbReference type="EMBL" id="SEE50317.1"/>
    </source>
</evidence>
<dbReference type="AlphaFoldDB" id="A0A1H5JDK9"/>
<dbReference type="SUPFAM" id="SSF53850">
    <property type="entry name" value="Periplasmic binding protein-like II"/>
    <property type="match status" value="1"/>
</dbReference>
<dbReference type="GO" id="GO:0042956">
    <property type="term" value="P:maltodextrin transmembrane transport"/>
    <property type="evidence" value="ECO:0007669"/>
    <property type="project" value="TreeGrafter"/>
</dbReference>
<dbReference type="PANTHER" id="PTHR30061">
    <property type="entry name" value="MALTOSE-BINDING PERIPLASMIC PROTEIN"/>
    <property type="match status" value="1"/>
</dbReference>
<sequence length="392" mass="41078">MLAVNACGSGDASTGDSDESLTWSMWIGSTQDQQAWQGVADRVTAEKPGVTINLQGAPWSDYWTKLGTQLSSSNAPCIVSVQGPRLPQFASELLPLDELIEESDFDTSGFADVALASMKYDGEIYALPYDTGPAVLFTNADAFAAAGVTPEPGWSVDDFESAAEKLGPSMPIWAAAVGDGLMSISLAADGAEVLTSDGTIDPQADGFSDTLSWLAGLHEKGYSSSAQANDNSRDVFLTGKAATFMGGPWDALDITSKADFTVGMVTLPEGDNAAPVFATGSGFGISQKCASPEAAFDAITVMTGEEALRSLAEDGRAYPSRTAVQSAWYEAAESTQGAKEALDYALGHSQPQPGSPHTEKFSMLLDQYMPTVINGDASVDQAIEEISRQLGD</sequence>
<dbReference type="GO" id="GO:0055052">
    <property type="term" value="C:ATP-binding cassette (ABC) transporter complex, substrate-binding subunit-containing"/>
    <property type="evidence" value="ECO:0007669"/>
    <property type="project" value="TreeGrafter"/>
</dbReference>
<keyword evidence="2" id="KW-0813">Transport</keyword>
<reference evidence="5" key="1">
    <citation type="submission" date="2016-10" db="EMBL/GenBank/DDBJ databases">
        <authorList>
            <person name="Varghese N."/>
            <person name="Submissions S."/>
        </authorList>
    </citation>
    <scope>NUCLEOTIDE SEQUENCE [LARGE SCALE GENOMIC DNA]</scope>
    <source>
        <strain evidence="5">DSM 45237</strain>
    </source>
</reference>
<keyword evidence="5" id="KW-1185">Reference proteome</keyword>
<name>A0A1H5JDK9_9ACTN</name>
<dbReference type="STRING" id="561176.SAMN04488561_1533"/>
<gene>
    <name evidence="4" type="ORF">SAMN04488561_1533</name>
</gene>